<proteinExistence type="predicted"/>
<keyword evidence="2" id="KW-1185">Reference proteome</keyword>
<accession>A0A7T8QRR8</accession>
<name>A0A7T8QRR8_CALRO</name>
<sequence>MVDDSSSSSRTDVETKLYKESVKCLERRWTELSKPEHLITMIICSNSFSKTSNEKVEDRVSDLAGGFLPPDVLNIIIAYAKARRRP</sequence>
<organism evidence="1 2">
    <name type="scientific">Caligus rogercresseyi</name>
    <name type="common">Sea louse</name>
    <dbReference type="NCBI Taxonomy" id="217165"/>
    <lineage>
        <taxon>Eukaryota</taxon>
        <taxon>Metazoa</taxon>
        <taxon>Ecdysozoa</taxon>
        <taxon>Arthropoda</taxon>
        <taxon>Crustacea</taxon>
        <taxon>Multicrustacea</taxon>
        <taxon>Hexanauplia</taxon>
        <taxon>Copepoda</taxon>
        <taxon>Siphonostomatoida</taxon>
        <taxon>Caligidae</taxon>
        <taxon>Caligus</taxon>
    </lineage>
</organism>
<protein>
    <submittedName>
        <fullName evidence="1">Transforming growth factor beta regulator 4</fullName>
    </submittedName>
</protein>
<reference evidence="2" key="1">
    <citation type="submission" date="2021-01" db="EMBL/GenBank/DDBJ databases">
        <title>Caligus Genome Assembly.</title>
        <authorList>
            <person name="Gallardo-Escarate C."/>
        </authorList>
    </citation>
    <scope>NUCLEOTIDE SEQUENCE [LARGE SCALE GENOMIC DNA]</scope>
</reference>
<gene>
    <name evidence="1" type="ORF">FKW44_005127</name>
</gene>
<dbReference type="AlphaFoldDB" id="A0A7T8QRR8"/>
<dbReference type="Proteomes" id="UP000595437">
    <property type="component" value="Chromosome 3"/>
</dbReference>
<evidence type="ECO:0000313" key="2">
    <source>
        <dbReference type="Proteomes" id="UP000595437"/>
    </source>
</evidence>
<dbReference type="OrthoDB" id="6501018at2759"/>
<dbReference type="EMBL" id="CP045892">
    <property type="protein sequence ID" value="QQP52850.1"/>
    <property type="molecule type" value="Genomic_DNA"/>
</dbReference>
<evidence type="ECO:0000313" key="1">
    <source>
        <dbReference type="EMBL" id="QQP52850.1"/>
    </source>
</evidence>